<dbReference type="Proteomes" id="UP000282184">
    <property type="component" value="Unassembled WGS sequence"/>
</dbReference>
<dbReference type="EMBL" id="RXOF01000007">
    <property type="protein sequence ID" value="RTQ49154.1"/>
    <property type="molecule type" value="Genomic_DNA"/>
</dbReference>
<sequence length="236" mass="26179">MHRFVFSLGFLLAIGAHSAAAQTSIGPRLGYNAAWYRGNTSFERPLTYEPEWGLQAGIVLEQRFGRLAVQPSVLFTHKGSYITDRDEQRTTGGQPYVREFRYRQRLNYVELQLPLVYTHGTDRGWQLFAGPYAALGASGKGDGAYLATLNGQRIDGYAGSGGIRFAADGSEYYSSVHPYDVGVLGGVGYRLRHGQLQAGYTHGFSNRIVEKVREVGTERQSTVFVAFTYLFALSQQ</sequence>
<feature type="chain" id="PRO_5018738924" evidence="1">
    <location>
        <begin position="22"/>
        <end position="236"/>
    </location>
</feature>
<gene>
    <name evidence="3" type="ORF">EJV47_13480</name>
</gene>
<dbReference type="OrthoDB" id="949314at2"/>
<comment type="caution">
    <text evidence="3">The sequence shown here is derived from an EMBL/GenBank/DDBJ whole genome shotgun (WGS) entry which is preliminary data.</text>
</comment>
<feature type="signal peptide" evidence="1">
    <location>
        <begin position="1"/>
        <end position="21"/>
    </location>
</feature>
<name>A0A3S0IMS0_9BACT</name>
<feature type="domain" description="Outer membrane protein beta-barrel" evidence="2">
    <location>
        <begin position="21"/>
        <end position="206"/>
    </location>
</feature>
<evidence type="ECO:0000259" key="2">
    <source>
        <dbReference type="Pfam" id="PF13568"/>
    </source>
</evidence>
<evidence type="ECO:0000313" key="4">
    <source>
        <dbReference type="Proteomes" id="UP000282184"/>
    </source>
</evidence>
<protein>
    <submittedName>
        <fullName evidence="3">PorT family protein</fullName>
    </submittedName>
</protein>
<dbReference type="RefSeq" id="WP_126693685.1">
    <property type="nucleotide sequence ID" value="NZ_RXOF01000007.1"/>
</dbReference>
<keyword evidence="1" id="KW-0732">Signal</keyword>
<reference evidence="3 4" key="1">
    <citation type="submission" date="2018-12" db="EMBL/GenBank/DDBJ databases">
        <title>Hymenobacter gummosus sp. nov., isolated from a spring.</title>
        <authorList>
            <person name="Nie L."/>
        </authorList>
    </citation>
    <scope>NUCLEOTIDE SEQUENCE [LARGE SCALE GENOMIC DNA]</scope>
    <source>
        <strain evidence="3 4">KCTC 52166</strain>
    </source>
</reference>
<evidence type="ECO:0000313" key="3">
    <source>
        <dbReference type="EMBL" id="RTQ49154.1"/>
    </source>
</evidence>
<proteinExistence type="predicted"/>
<dbReference type="Pfam" id="PF13568">
    <property type="entry name" value="OMP_b-brl_2"/>
    <property type="match status" value="1"/>
</dbReference>
<dbReference type="InterPro" id="IPR025665">
    <property type="entry name" value="Beta-barrel_OMP_2"/>
</dbReference>
<evidence type="ECO:0000256" key="1">
    <source>
        <dbReference type="SAM" id="SignalP"/>
    </source>
</evidence>
<keyword evidence="4" id="KW-1185">Reference proteome</keyword>
<accession>A0A3S0IMS0</accession>
<organism evidence="3 4">
    <name type="scientific">Hymenobacter gummosus</name>
    <dbReference type="NCBI Taxonomy" id="1776032"/>
    <lineage>
        <taxon>Bacteria</taxon>
        <taxon>Pseudomonadati</taxon>
        <taxon>Bacteroidota</taxon>
        <taxon>Cytophagia</taxon>
        <taxon>Cytophagales</taxon>
        <taxon>Hymenobacteraceae</taxon>
        <taxon>Hymenobacter</taxon>
    </lineage>
</organism>
<dbReference type="AlphaFoldDB" id="A0A3S0IMS0"/>